<reference evidence="1" key="1">
    <citation type="submission" date="2023-04" db="EMBL/GenBank/DDBJ databases">
        <authorList>
            <consortium name="ELIXIR-Norway"/>
        </authorList>
    </citation>
    <scope>NUCLEOTIDE SEQUENCE [LARGE SCALE GENOMIC DNA]</scope>
</reference>
<proteinExistence type="predicted"/>
<dbReference type="Proteomes" id="UP001176941">
    <property type="component" value="Unassembled WGS sequence"/>
</dbReference>
<sequence>MNPRRYQTFVCGRRKQIFRRTDILLDCDPRRKDTFNPRGQAIAAPVSAASRRCSSTVVAAQIQAAIADLNSIQEADATTTHAAPRQHQLTGLNLSLTIRNAVEQGEYKLLSAAEGDSSERVCATVEEERFNCPGVETGCRRRRPQAARSMDPAVKQSVLASDQFRPRKVLLNRRLRLRSSDKNTRPRKGWLDFRSLKTRTGGAVERVLQSEAAATCWAFTDVNGGIQSEQGVAANVWS</sequence>
<comment type="caution">
    <text evidence="1">The sequence shown here is derived from an EMBL/GenBank/DDBJ whole genome shotgun (WGS) entry which is preliminary data.</text>
</comment>
<keyword evidence="2" id="KW-1185">Reference proteome</keyword>
<evidence type="ECO:0000313" key="2">
    <source>
        <dbReference type="Proteomes" id="UP001176941"/>
    </source>
</evidence>
<protein>
    <submittedName>
        <fullName evidence="1">Uncharacterized protein</fullName>
    </submittedName>
</protein>
<gene>
    <name evidence="1" type="ORF">MRATA1EN1_LOCUS31029</name>
</gene>
<organism evidence="1 2">
    <name type="scientific">Rangifer tarandus platyrhynchus</name>
    <name type="common">Svalbard reindeer</name>
    <dbReference type="NCBI Taxonomy" id="3082113"/>
    <lineage>
        <taxon>Eukaryota</taxon>
        <taxon>Metazoa</taxon>
        <taxon>Chordata</taxon>
        <taxon>Craniata</taxon>
        <taxon>Vertebrata</taxon>
        <taxon>Euteleostomi</taxon>
        <taxon>Mammalia</taxon>
        <taxon>Eutheria</taxon>
        <taxon>Laurasiatheria</taxon>
        <taxon>Artiodactyla</taxon>
        <taxon>Ruminantia</taxon>
        <taxon>Pecora</taxon>
        <taxon>Cervidae</taxon>
        <taxon>Odocoileinae</taxon>
        <taxon>Rangifer</taxon>
    </lineage>
</organism>
<accession>A0ABN8XJU2</accession>
<dbReference type="EMBL" id="CATKSN020000288">
    <property type="protein sequence ID" value="CAI9149411.1"/>
    <property type="molecule type" value="Genomic_DNA"/>
</dbReference>
<evidence type="ECO:0000313" key="1">
    <source>
        <dbReference type="EMBL" id="CAI9149411.1"/>
    </source>
</evidence>
<name>A0ABN8XJU2_RANTA</name>